<dbReference type="Pfam" id="PF00083">
    <property type="entry name" value="Sugar_tr"/>
    <property type="match status" value="1"/>
</dbReference>
<keyword evidence="4" id="KW-0597">Phosphoprotein</keyword>
<dbReference type="InterPro" id="IPR020846">
    <property type="entry name" value="MFS_dom"/>
</dbReference>
<evidence type="ECO:0000256" key="8">
    <source>
        <dbReference type="ARBA" id="ARBA00022884"/>
    </source>
</evidence>
<dbReference type="GO" id="GO:0016020">
    <property type="term" value="C:membrane"/>
    <property type="evidence" value="ECO:0007669"/>
    <property type="project" value="UniProtKB-SubCell"/>
</dbReference>
<evidence type="ECO:0000256" key="16">
    <source>
        <dbReference type="ARBA" id="ARBA00068386"/>
    </source>
</evidence>
<evidence type="ECO:0000256" key="15">
    <source>
        <dbReference type="ARBA" id="ARBA00023242"/>
    </source>
</evidence>
<evidence type="ECO:0000259" key="20">
    <source>
        <dbReference type="PROSITE" id="PS50006"/>
    </source>
</evidence>
<evidence type="ECO:0000256" key="12">
    <source>
        <dbReference type="ARBA" id="ARBA00023136"/>
    </source>
</evidence>
<dbReference type="CDD" id="cd22674">
    <property type="entry name" value="FHA_PPP1R8"/>
    <property type="match status" value="1"/>
</dbReference>
<gene>
    <name evidence="22" type="ORF">DGAL_LOCUS12649</name>
</gene>
<feature type="transmembrane region" description="Helical" evidence="19">
    <location>
        <begin position="773"/>
        <end position="794"/>
    </location>
</feature>
<feature type="transmembrane region" description="Helical" evidence="19">
    <location>
        <begin position="507"/>
        <end position="529"/>
    </location>
</feature>
<dbReference type="Gene3D" id="1.20.1250.20">
    <property type="entry name" value="MFS general substrate transporter like domains"/>
    <property type="match status" value="1"/>
</dbReference>
<keyword evidence="5" id="KW-0507">mRNA processing</keyword>
<evidence type="ECO:0000256" key="19">
    <source>
        <dbReference type="SAM" id="Phobius"/>
    </source>
</evidence>
<evidence type="ECO:0000259" key="21">
    <source>
        <dbReference type="PROSITE" id="PS50850"/>
    </source>
</evidence>
<evidence type="ECO:0000256" key="18">
    <source>
        <dbReference type="SAM" id="MobiDB-lite"/>
    </source>
</evidence>
<evidence type="ECO:0000256" key="17">
    <source>
        <dbReference type="ARBA" id="ARBA00077703"/>
    </source>
</evidence>
<evidence type="ECO:0000256" key="3">
    <source>
        <dbReference type="ARBA" id="ARBA00022491"/>
    </source>
</evidence>
<evidence type="ECO:0000256" key="11">
    <source>
        <dbReference type="ARBA" id="ARBA00023125"/>
    </source>
</evidence>
<dbReference type="InterPro" id="IPR036259">
    <property type="entry name" value="MFS_trans_sf"/>
</dbReference>
<feature type="domain" description="Major facilitator superfamily (MFS) profile" evidence="21">
    <location>
        <begin position="426"/>
        <end position="859"/>
    </location>
</feature>
<evidence type="ECO:0000256" key="5">
    <source>
        <dbReference type="ARBA" id="ARBA00022664"/>
    </source>
</evidence>
<feature type="transmembrane region" description="Helical" evidence="19">
    <location>
        <begin position="689"/>
        <end position="706"/>
    </location>
</feature>
<dbReference type="GO" id="GO:0003677">
    <property type="term" value="F:DNA binding"/>
    <property type="evidence" value="ECO:0007669"/>
    <property type="project" value="UniProtKB-KW"/>
</dbReference>
<feature type="transmembrane region" description="Helical" evidence="19">
    <location>
        <begin position="535"/>
        <end position="556"/>
    </location>
</feature>
<dbReference type="Proteomes" id="UP000789390">
    <property type="component" value="Unassembled WGS sequence"/>
</dbReference>
<feature type="transmembrane region" description="Helical" evidence="19">
    <location>
        <begin position="563"/>
        <end position="583"/>
    </location>
</feature>
<keyword evidence="8" id="KW-0694">RNA-binding</keyword>
<accession>A0A8J2S0Q7</accession>
<feature type="region of interest" description="Disordered" evidence="18">
    <location>
        <begin position="327"/>
        <end position="352"/>
    </location>
</feature>
<evidence type="ECO:0000256" key="6">
    <source>
        <dbReference type="ARBA" id="ARBA00022692"/>
    </source>
</evidence>
<dbReference type="Gene3D" id="6.10.250.1290">
    <property type="match status" value="1"/>
</dbReference>
<comment type="subcellular location">
    <subcellularLocation>
        <location evidence="1">Membrane</location>
        <topology evidence="1">Multi-pass membrane protein</topology>
    </subcellularLocation>
    <subcellularLocation>
        <location evidence="2">Nucleus speckle</location>
    </subcellularLocation>
</comment>
<evidence type="ECO:0000313" key="23">
    <source>
        <dbReference type="Proteomes" id="UP000789390"/>
    </source>
</evidence>
<dbReference type="SMART" id="SM00240">
    <property type="entry name" value="FHA"/>
    <property type="match status" value="1"/>
</dbReference>
<dbReference type="GO" id="GO:0006397">
    <property type="term" value="P:mRNA processing"/>
    <property type="evidence" value="ECO:0007669"/>
    <property type="project" value="UniProtKB-KW"/>
</dbReference>
<feature type="transmembrane region" description="Helical" evidence="19">
    <location>
        <begin position="589"/>
        <end position="610"/>
    </location>
</feature>
<name>A0A8J2S0Q7_9CRUS</name>
<dbReference type="GO" id="GO:0016607">
    <property type="term" value="C:nuclear speck"/>
    <property type="evidence" value="ECO:0007669"/>
    <property type="project" value="UniProtKB-SubCell"/>
</dbReference>
<feature type="domain" description="FHA" evidence="20">
    <location>
        <begin position="40"/>
        <end position="92"/>
    </location>
</feature>
<evidence type="ECO:0000256" key="7">
    <source>
        <dbReference type="ARBA" id="ARBA00022728"/>
    </source>
</evidence>
<evidence type="ECO:0000256" key="10">
    <source>
        <dbReference type="ARBA" id="ARBA00023015"/>
    </source>
</evidence>
<dbReference type="GO" id="GO:0003723">
    <property type="term" value="F:RNA binding"/>
    <property type="evidence" value="ECO:0007669"/>
    <property type="project" value="UniProtKB-KW"/>
</dbReference>
<dbReference type="PROSITE" id="PS50850">
    <property type="entry name" value="MFS"/>
    <property type="match status" value="1"/>
</dbReference>
<keyword evidence="6 19" id="KW-0812">Transmembrane</keyword>
<feature type="transmembrane region" description="Helical" evidence="19">
    <location>
        <begin position="806"/>
        <end position="827"/>
    </location>
</feature>
<protein>
    <recommendedName>
        <fullName evidence="16">Nuclear inhibitor of protein phosphatase 1</fullName>
    </recommendedName>
    <alternativeName>
        <fullName evidence="17">Protein phosphatase 1 regulatory inhibitor subunit 8</fullName>
    </alternativeName>
</protein>
<feature type="region of interest" description="Disordered" evidence="18">
    <location>
        <begin position="251"/>
        <end position="274"/>
    </location>
</feature>
<keyword evidence="3" id="KW-0678">Repressor</keyword>
<dbReference type="SUPFAM" id="SSF49879">
    <property type="entry name" value="SMAD/FHA domain"/>
    <property type="match status" value="1"/>
</dbReference>
<comment type="caution">
    <text evidence="22">The sequence shown here is derived from an EMBL/GenBank/DDBJ whole genome shotgun (WGS) entry which is preliminary data.</text>
</comment>
<dbReference type="Gene3D" id="2.60.200.20">
    <property type="match status" value="1"/>
</dbReference>
<dbReference type="PROSITE" id="PS50006">
    <property type="entry name" value="FHA_DOMAIN"/>
    <property type="match status" value="1"/>
</dbReference>
<dbReference type="SUPFAM" id="SSF103473">
    <property type="entry name" value="MFS general substrate transporter"/>
    <property type="match status" value="1"/>
</dbReference>
<keyword evidence="10" id="KW-0805">Transcription regulation</keyword>
<keyword evidence="13" id="KW-0804">Transcription</keyword>
<reference evidence="22" key="1">
    <citation type="submission" date="2021-11" db="EMBL/GenBank/DDBJ databases">
        <authorList>
            <person name="Schell T."/>
        </authorList>
    </citation>
    <scope>NUCLEOTIDE SEQUENCE</scope>
    <source>
        <strain evidence="22">M5</strain>
    </source>
</reference>
<evidence type="ECO:0000256" key="4">
    <source>
        <dbReference type="ARBA" id="ARBA00022553"/>
    </source>
</evidence>
<evidence type="ECO:0000256" key="1">
    <source>
        <dbReference type="ARBA" id="ARBA00004141"/>
    </source>
</evidence>
<keyword evidence="23" id="KW-1185">Reference proteome</keyword>
<keyword evidence="12 19" id="KW-0472">Membrane</keyword>
<feature type="transmembrane region" description="Helical" evidence="19">
    <location>
        <begin position="718"/>
        <end position="739"/>
    </location>
</feature>
<dbReference type="CDD" id="cd17317">
    <property type="entry name" value="MFS_SLC22"/>
    <property type="match status" value="1"/>
</dbReference>
<sequence length="954" mass="106288">MANHYEIPNWAGKPTTGLHLDVTKDGKLIQKLMIDQKKCYLFGRNPQMCDFCIDHASCSRVHSALVWHKHLNRAFLVDLGSTHGTYIGTMRIESEKPTQLPVDSTFHFGASTRYYILRERPQNAPRPILEELEEEAKSVHQDGSKLGLPESEMELDNLTEFNTAHNRRISMLGIADDDAGSRTAGGKRKKRSITFNDEEEVINPEDIDPNVGRFRNLVHTSLVIPTKRIKSETLSSGTLSRDNQFHRSLSVSSGSEGLYGGLPPEMGESSQSHLISQSASSGLFSSTLASKLGLPLMPNPAPDVDLSAPLEPAAAPVTSRLNVEFAQPPAVESDPSSNGPKRKKYAKEAWPGKKPTPSLLIKLLVWLVCLPACIPCGFHAFNQLFMANVPDHWCKSPPDVDSQNWTSNEWKMNNIPYTVNNDGAMEFSKCTMYNIPEATDGNNVTECLYGWEFDNSTISSSIVIDFELVCTRSLYPTIGLSLLNVGGIIGVYIFGVISDRVGRKTSFFICLSVELAGGILTALAPNFWLWAACRFMVGLTIPAIYQIPFIIALELVGPTYRTFITVMTCLFYTLGMLLLSGVAYVVRDWVHLCYATTLPFLVFFIYLVYLPESPRWLMSQGRFAEVKAIMKTCAKINGKEFPEHLLPQLERKMTENRNSSLSRQPTPKEPHKVVGVTSLFRTPNMRLKTILITFNWFANNTVYVGLSYYGPVMGSDEYFSFFLSGLVEIPGYLFCWAVMDRWGRRWPLCMLMVVGGLFCVATVLMPADAVNETLILYLIAKFAIAASFLILYPFAGELYPTEVRGIGIGFTAYLGGLGLAVIPFVNYLGSEMLVLPLVVMGIISAIGGVVGLRLPETLHKKLPQTMEEGEEFGKGFGMRECLKCIPDKADDSIEMREMLGPVDNEETPLRVENTTPLSTPLANRKSMRRILVHQMSSLELPVDKSGLVKLHYWY</sequence>
<dbReference type="FunFam" id="2.60.200.20:FF:000012">
    <property type="entry name" value="Nuclear inhibitor of protein phosphatase 1"/>
    <property type="match status" value="1"/>
</dbReference>
<dbReference type="GO" id="GO:0022857">
    <property type="term" value="F:transmembrane transporter activity"/>
    <property type="evidence" value="ECO:0007669"/>
    <property type="project" value="InterPro"/>
</dbReference>
<dbReference type="InterPro" id="IPR005828">
    <property type="entry name" value="MFS_sugar_transport-like"/>
</dbReference>
<evidence type="ECO:0000256" key="14">
    <source>
        <dbReference type="ARBA" id="ARBA00023187"/>
    </source>
</evidence>
<dbReference type="InterPro" id="IPR008984">
    <property type="entry name" value="SMAD_FHA_dom_sf"/>
</dbReference>
<dbReference type="OrthoDB" id="2544694at2759"/>
<dbReference type="GO" id="GO:0005681">
    <property type="term" value="C:spliceosomal complex"/>
    <property type="evidence" value="ECO:0007669"/>
    <property type="project" value="UniProtKB-KW"/>
</dbReference>
<evidence type="ECO:0000256" key="13">
    <source>
        <dbReference type="ARBA" id="ARBA00023163"/>
    </source>
</evidence>
<keyword evidence="14" id="KW-0508">mRNA splicing</keyword>
<keyword evidence="15" id="KW-0539">Nucleus</keyword>
<keyword evidence="7" id="KW-0747">Spliceosome</keyword>
<dbReference type="Pfam" id="PF00498">
    <property type="entry name" value="FHA"/>
    <property type="match status" value="1"/>
</dbReference>
<keyword evidence="9 19" id="KW-1133">Transmembrane helix</keyword>
<evidence type="ECO:0000256" key="9">
    <source>
        <dbReference type="ARBA" id="ARBA00022989"/>
    </source>
</evidence>
<dbReference type="EMBL" id="CAKKLH010000291">
    <property type="protein sequence ID" value="CAH0109185.1"/>
    <property type="molecule type" value="Genomic_DNA"/>
</dbReference>
<dbReference type="PANTHER" id="PTHR24064">
    <property type="entry name" value="SOLUTE CARRIER FAMILY 22 MEMBER"/>
    <property type="match status" value="1"/>
</dbReference>
<keyword evidence="11" id="KW-0238">DNA-binding</keyword>
<proteinExistence type="predicted"/>
<dbReference type="AlphaFoldDB" id="A0A8J2S0Q7"/>
<dbReference type="GO" id="GO:0008380">
    <property type="term" value="P:RNA splicing"/>
    <property type="evidence" value="ECO:0007669"/>
    <property type="project" value="UniProtKB-KW"/>
</dbReference>
<evidence type="ECO:0000313" key="22">
    <source>
        <dbReference type="EMBL" id="CAH0109185.1"/>
    </source>
</evidence>
<organism evidence="22 23">
    <name type="scientific">Daphnia galeata</name>
    <dbReference type="NCBI Taxonomy" id="27404"/>
    <lineage>
        <taxon>Eukaryota</taxon>
        <taxon>Metazoa</taxon>
        <taxon>Ecdysozoa</taxon>
        <taxon>Arthropoda</taxon>
        <taxon>Crustacea</taxon>
        <taxon>Branchiopoda</taxon>
        <taxon>Diplostraca</taxon>
        <taxon>Cladocera</taxon>
        <taxon>Anomopoda</taxon>
        <taxon>Daphniidae</taxon>
        <taxon>Daphnia</taxon>
    </lineage>
</organism>
<feature type="transmembrane region" description="Helical" evidence="19">
    <location>
        <begin position="746"/>
        <end position="767"/>
    </location>
</feature>
<feature type="transmembrane region" description="Helical" evidence="19">
    <location>
        <begin position="833"/>
        <end position="852"/>
    </location>
</feature>
<dbReference type="InterPro" id="IPR000253">
    <property type="entry name" value="FHA_dom"/>
</dbReference>
<feature type="transmembrane region" description="Helical" evidence="19">
    <location>
        <begin position="474"/>
        <end position="495"/>
    </location>
</feature>
<evidence type="ECO:0000256" key="2">
    <source>
        <dbReference type="ARBA" id="ARBA00004324"/>
    </source>
</evidence>